<gene>
    <name evidence="1" type="ORF">WDK88_29635</name>
</gene>
<dbReference type="RefSeq" id="WP_338833556.1">
    <property type="nucleotide sequence ID" value="NZ_CP147711.1"/>
</dbReference>
<organism evidence="1 2">
    <name type="scientific">Bradyrhizobium septentrionale</name>
    <dbReference type="NCBI Taxonomy" id="1404411"/>
    <lineage>
        <taxon>Bacteria</taxon>
        <taxon>Pseudomonadati</taxon>
        <taxon>Pseudomonadota</taxon>
        <taxon>Alphaproteobacteria</taxon>
        <taxon>Hyphomicrobiales</taxon>
        <taxon>Nitrobacteraceae</taxon>
        <taxon>Bradyrhizobium</taxon>
    </lineage>
</organism>
<reference evidence="1" key="1">
    <citation type="journal article" date="2021" name="Int. J. Syst. Evol. Microbiol.">
        <title>Bradyrhizobium septentrionale sp. nov. (sv. septentrionale) and Bradyrhizobium quebecense sp. nov. (sv. septentrionale) associated with legumes native to Canada possess rearranged symbiosis genes and numerous insertion sequences.</title>
        <authorList>
            <person name="Bromfield E.S.P."/>
            <person name="Cloutier S."/>
        </authorList>
    </citation>
    <scope>NUCLEOTIDE SEQUENCE</scope>
    <source>
        <strain evidence="1">5S5</strain>
    </source>
</reference>
<dbReference type="EMBL" id="CP147711">
    <property type="protein sequence ID" value="WXC77578.1"/>
    <property type="molecule type" value="Genomic_DNA"/>
</dbReference>
<name>A0ABZ2NRN3_9BRAD</name>
<proteinExistence type="predicted"/>
<protein>
    <submittedName>
        <fullName evidence="1">Uncharacterized protein</fullName>
    </submittedName>
</protein>
<evidence type="ECO:0000313" key="2">
    <source>
        <dbReference type="Proteomes" id="UP001432046"/>
    </source>
</evidence>
<sequence>MREVLIYCRDHRCSHHIEISADRWPDHARLSDIEPGFVCTACGKRGADVRPNFPQARMGSG</sequence>
<evidence type="ECO:0000313" key="1">
    <source>
        <dbReference type="EMBL" id="WXC77578.1"/>
    </source>
</evidence>
<accession>A0ABZ2NRN3</accession>
<keyword evidence="2" id="KW-1185">Reference proteome</keyword>
<reference evidence="1" key="2">
    <citation type="submission" date="2024-03" db="EMBL/GenBank/DDBJ databases">
        <authorList>
            <person name="Bromfield E.S.P."/>
            <person name="Cloutier S."/>
        </authorList>
    </citation>
    <scope>NUCLEOTIDE SEQUENCE</scope>
    <source>
        <strain evidence="1">5S5</strain>
    </source>
</reference>
<dbReference type="Proteomes" id="UP001432046">
    <property type="component" value="Chromosome"/>
</dbReference>